<dbReference type="InterPro" id="IPR011600">
    <property type="entry name" value="Pept_C14_caspase"/>
</dbReference>
<comment type="caution">
    <text evidence="5">The sequence shown here is derived from an EMBL/GenBank/DDBJ whole genome shotgun (WGS) entry which is preliminary data.</text>
</comment>
<dbReference type="SMART" id="SM00320">
    <property type="entry name" value="WD40"/>
    <property type="match status" value="2"/>
</dbReference>
<dbReference type="SUPFAM" id="SSF52129">
    <property type="entry name" value="Caspase-like"/>
    <property type="match status" value="1"/>
</dbReference>
<dbReference type="PROSITE" id="PS50294">
    <property type="entry name" value="WD_REPEATS_REGION"/>
    <property type="match status" value="2"/>
</dbReference>
<dbReference type="InterPro" id="IPR015943">
    <property type="entry name" value="WD40/YVTN_repeat-like_dom_sf"/>
</dbReference>
<evidence type="ECO:0000256" key="3">
    <source>
        <dbReference type="PROSITE-ProRule" id="PRU00221"/>
    </source>
</evidence>
<keyword evidence="2" id="KW-0677">Repeat</keyword>
<dbReference type="EMBL" id="LUTY01000264">
    <property type="protein sequence ID" value="OAD23603.1"/>
    <property type="molecule type" value="Genomic_DNA"/>
</dbReference>
<evidence type="ECO:0000256" key="2">
    <source>
        <dbReference type="ARBA" id="ARBA00022737"/>
    </source>
</evidence>
<dbReference type="Gene3D" id="2.60.40.10">
    <property type="entry name" value="Immunoglobulins"/>
    <property type="match status" value="1"/>
</dbReference>
<name>A0A176S6A0_9GAMM</name>
<feature type="repeat" description="WD" evidence="3">
    <location>
        <begin position="33"/>
        <end position="74"/>
    </location>
</feature>
<dbReference type="PROSITE" id="PS50082">
    <property type="entry name" value="WD_REPEATS_2"/>
    <property type="match status" value="2"/>
</dbReference>
<dbReference type="Gene3D" id="2.130.10.10">
    <property type="entry name" value="YVTN repeat-like/Quinoprotein amine dehydrogenase"/>
    <property type="match status" value="1"/>
</dbReference>
<protein>
    <submittedName>
        <fullName evidence="5">Peptidase C14 caspase catalytic subunit p20</fullName>
    </submittedName>
</protein>
<dbReference type="InterPro" id="IPR029030">
    <property type="entry name" value="Caspase-like_dom_sf"/>
</dbReference>
<dbReference type="Gene3D" id="3.40.50.1460">
    <property type="match status" value="1"/>
</dbReference>
<accession>A0A176S6A0</accession>
<dbReference type="AlphaFoldDB" id="A0A176S6A0"/>
<feature type="domain" description="Peptidase C14 caspase" evidence="4">
    <location>
        <begin position="234"/>
        <end position="460"/>
    </location>
</feature>
<evidence type="ECO:0000256" key="1">
    <source>
        <dbReference type="ARBA" id="ARBA00022574"/>
    </source>
</evidence>
<dbReference type="PANTHER" id="PTHR19879">
    <property type="entry name" value="TRANSCRIPTION INITIATION FACTOR TFIID"/>
    <property type="match status" value="1"/>
</dbReference>
<organism evidence="5 6">
    <name type="scientific">Candidatus Thiomargarita nelsonii</name>
    <dbReference type="NCBI Taxonomy" id="1003181"/>
    <lineage>
        <taxon>Bacteria</taxon>
        <taxon>Pseudomonadati</taxon>
        <taxon>Pseudomonadota</taxon>
        <taxon>Gammaproteobacteria</taxon>
        <taxon>Thiotrichales</taxon>
        <taxon>Thiotrichaceae</taxon>
        <taxon>Thiomargarita</taxon>
    </lineage>
</organism>
<feature type="repeat" description="WD" evidence="3">
    <location>
        <begin position="1"/>
        <end position="32"/>
    </location>
</feature>
<dbReference type="PANTHER" id="PTHR19879:SF9">
    <property type="entry name" value="TRANSCRIPTION INITIATION FACTOR TFIID SUBUNIT 5"/>
    <property type="match status" value="1"/>
</dbReference>
<dbReference type="InterPro" id="IPR019775">
    <property type="entry name" value="WD40_repeat_CS"/>
</dbReference>
<evidence type="ECO:0000313" key="5">
    <source>
        <dbReference type="EMBL" id="OAD23603.1"/>
    </source>
</evidence>
<dbReference type="InterPro" id="IPR013783">
    <property type="entry name" value="Ig-like_fold"/>
</dbReference>
<dbReference type="PATRIC" id="fig|1003181.4.peg.816"/>
<dbReference type="GO" id="GO:0006508">
    <property type="term" value="P:proteolysis"/>
    <property type="evidence" value="ECO:0007669"/>
    <property type="project" value="InterPro"/>
</dbReference>
<evidence type="ECO:0000259" key="4">
    <source>
        <dbReference type="Pfam" id="PF00656"/>
    </source>
</evidence>
<keyword evidence="1 3" id="KW-0853">WD repeat</keyword>
<dbReference type="Pfam" id="PF00656">
    <property type="entry name" value="Peptidase_C14"/>
    <property type="match status" value="1"/>
</dbReference>
<reference evidence="5 6" key="1">
    <citation type="submission" date="2016-05" db="EMBL/GenBank/DDBJ databases">
        <title>Single-cell genome of chain-forming Candidatus Thiomargarita nelsonii and comparison to other large sulfur-oxidizing bacteria.</title>
        <authorList>
            <person name="Winkel M."/>
            <person name="Salman V."/>
            <person name="Woyke T."/>
            <person name="Schulz-Vogt H."/>
            <person name="Richter M."/>
            <person name="Flood B."/>
            <person name="Bailey J."/>
            <person name="Amann R."/>
            <person name="Mussmann M."/>
        </authorList>
    </citation>
    <scope>NUCLEOTIDE SEQUENCE [LARGE SCALE GENOMIC DNA]</scope>
    <source>
        <strain evidence="5 6">THI036</strain>
    </source>
</reference>
<dbReference type="InterPro" id="IPR036322">
    <property type="entry name" value="WD40_repeat_dom_sf"/>
</dbReference>
<dbReference type="Proteomes" id="UP000076962">
    <property type="component" value="Unassembled WGS sequence"/>
</dbReference>
<proteinExistence type="predicted"/>
<dbReference type="PROSITE" id="PS00678">
    <property type="entry name" value="WD_REPEATS_1"/>
    <property type="match status" value="2"/>
</dbReference>
<dbReference type="SUPFAM" id="SSF50978">
    <property type="entry name" value="WD40 repeat-like"/>
    <property type="match status" value="1"/>
</dbReference>
<evidence type="ECO:0000313" key="6">
    <source>
        <dbReference type="Proteomes" id="UP000076962"/>
    </source>
</evidence>
<sequence>MAFSPDGQLALSGSNDHTLKLWDVSSGRQIRTFQGHSYAVTAVAFSPDGQLALSGSADNTTRLWNIKTGEEIAQMVAFEDGEWVTITPQGYYVASAGGEKYINVRIGNKVSGVEPYRNRPDLVKVVLQTGEIDTTPPRIVLHPKKRLIRDELVIDTHSLRGQAIDKSGVASVSVNGQAASLDKQGYFTFELQLPLGENSVQIAATDIFDNTAHKNFTLSFQPKPKPVEASGKYHALVIGINRYPYLKDPRFDLNLDTAVNDARSVADILQKNYGFTVKTLINEQATRSGILRAYRQLLNKATKDDHLLIYYAGHGYRHSKMDTAYWLPADAKPDEDTWIIADRITGYMKGSDAKNILIVADSCYAGGIAKTRNYMPWWQTDKSTRQRFLKSMKQESSRILISSGGDHPVFDSGGDGHSIFAQAFIDGLRQTNGAFTAEELLHYVKQRVAGTSDQVPEIYFIRNSGHRGGDFVFEGR</sequence>
<dbReference type="InterPro" id="IPR001680">
    <property type="entry name" value="WD40_rpt"/>
</dbReference>
<keyword evidence="6" id="KW-1185">Reference proteome</keyword>
<gene>
    <name evidence="5" type="ORF">THIOM_000559</name>
</gene>
<dbReference type="GO" id="GO:0004197">
    <property type="term" value="F:cysteine-type endopeptidase activity"/>
    <property type="evidence" value="ECO:0007669"/>
    <property type="project" value="InterPro"/>
</dbReference>
<dbReference type="Pfam" id="PF00400">
    <property type="entry name" value="WD40"/>
    <property type="match status" value="2"/>
</dbReference>